<dbReference type="InterPro" id="IPR002104">
    <property type="entry name" value="Integrase_catalytic"/>
</dbReference>
<dbReference type="Gene3D" id="1.10.443.10">
    <property type="entry name" value="Intergrase catalytic core"/>
    <property type="match status" value="1"/>
</dbReference>
<comment type="caution">
    <text evidence="5">The sequence shown here is derived from an EMBL/GenBank/DDBJ whole genome shotgun (WGS) entry which is preliminary data.</text>
</comment>
<feature type="domain" description="Tyr recombinase" evidence="4">
    <location>
        <begin position="215"/>
        <end position="400"/>
    </location>
</feature>
<dbReference type="RefSeq" id="WP_289723453.1">
    <property type="nucleotide sequence ID" value="NZ_JAUDUY010000001.1"/>
</dbReference>
<name>A0ABT7WAZ2_9FLAO</name>
<dbReference type="Pfam" id="PF17293">
    <property type="entry name" value="Arm-DNA-bind_5"/>
    <property type="match status" value="1"/>
</dbReference>
<keyword evidence="6" id="KW-1185">Reference proteome</keyword>
<gene>
    <name evidence="5" type="ORF">QU605_01315</name>
</gene>
<accession>A0ABT7WAZ2</accession>
<dbReference type="Proteomes" id="UP001174839">
    <property type="component" value="Unassembled WGS sequence"/>
</dbReference>
<organism evidence="5 6">
    <name type="scientific">Robiginitalea aurantiaca</name>
    <dbReference type="NCBI Taxonomy" id="3056915"/>
    <lineage>
        <taxon>Bacteria</taxon>
        <taxon>Pseudomonadati</taxon>
        <taxon>Bacteroidota</taxon>
        <taxon>Flavobacteriia</taxon>
        <taxon>Flavobacteriales</taxon>
        <taxon>Flavobacteriaceae</taxon>
        <taxon>Robiginitalea</taxon>
    </lineage>
</organism>
<dbReference type="InterPro" id="IPR025269">
    <property type="entry name" value="SAM-like_dom"/>
</dbReference>
<dbReference type="EMBL" id="JAUDUY010000001">
    <property type="protein sequence ID" value="MDM9630090.1"/>
    <property type="molecule type" value="Genomic_DNA"/>
</dbReference>
<dbReference type="InterPro" id="IPR011010">
    <property type="entry name" value="DNA_brk_join_enz"/>
</dbReference>
<evidence type="ECO:0000256" key="3">
    <source>
        <dbReference type="ARBA" id="ARBA00023172"/>
    </source>
</evidence>
<dbReference type="SUPFAM" id="SSF56349">
    <property type="entry name" value="DNA breaking-rejoining enzymes"/>
    <property type="match status" value="1"/>
</dbReference>
<protein>
    <submittedName>
        <fullName evidence="5">Site-specific integrase</fullName>
    </submittedName>
</protein>
<comment type="similarity">
    <text evidence="1">Belongs to the 'phage' integrase family.</text>
</comment>
<dbReference type="InterPro" id="IPR050090">
    <property type="entry name" value="Tyrosine_recombinase_XerCD"/>
</dbReference>
<evidence type="ECO:0000259" key="4">
    <source>
        <dbReference type="PROSITE" id="PS51898"/>
    </source>
</evidence>
<proteinExistence type="inferred from homology"/>
<dbReference type="InterPro" id="IPR035386">
    <property type="entry name" value="Arm-DNA-bind_5"/>
</dbReference>
<sequence length="407" mass="47765">MKTFLSLLQDTRRKKKDGSYPIVFRLTHHRKTTSITTGFSVHPAYWDVRKSEIKTSWPGSRHVSRINNLLLKEKTRMVDVLNKLFDRGVLDYMSINQVRERISRKKNFDSFLAFGDEKVEELNASQRFGTARSYAGLIGILRVFSKGRDIRFNEINYDFLRKFEQFHLSKEGNTLNGVASYMRVLKAIYNRGIKEGYIEREAYPFFHYKIRMTPTAKRALDAESLSKIMALKVEVGTKLFHYRNYFLISYMLYGMSFVDMCFLKIENIVEGRILVRRKKTSKHYNIKITDALWELLEYYVDGKSEREFILPVINRASLKDQYKDIDWERHRYNRGLKEIAALCGIRHRLTTYVSRHSFATHAMLQNIPLQAISAMLGHSKLNTTQIYLKSLPTDVLDAYNEKLVDAI</sequence>
<evidence type="ECO:0000256" key="2">
    <source>
        <dbReference type="ARBA" id="ARBA00023125"/>
    </source>
</evidence>
<keyword evidence="2" id="KW-0238">DNA-binding</keyword>
<dbReference type="PANTHER" id="PTHR30349">
    <property type="entry name" value="PHAGE INTEGRASE-RELATED"/>
    <property type="match status" value="1"/>
</dbReference>
<dbReference type="Pfam" id="PF00589">
    <property type="entry name" value="Phage_integrase"/>
    <property type="match status" value="1"/>
</dbReference>
<dbReference type="InterPro" id="IPR010998">
    <property type="entry name" value="Integrase_recombinase_N"/>
</dbReference>
<keyword evidence="3" id="KW-0233">DNA recombination</keyword>
<dbReference type="Gene3D" id="1.10.150.130">
    <property type="match status" value="1"/>
</dbReference>
<dbReference type="InterPro" id="IPR013762">
    <property type="entry name" value="Integrase-like_cat_sf"/>
</dbReference>
<evidence type="ECO:0000313" key="5">
    <source>
        <dbReference type="EMBL" id="MDM9630090.1"/>
    </source>
</evidence>
<dbReference type="PROSITE" id="PS51898">
    <property type="entry name" value="TYR_RECOMBINASE"/>
    <property type="match status" value="1"/>
</dbReference>
<dbReference type="Pfam" id="PF13102">
    <property type="entry name" value="Phage_int_SAM_5"/>
    <property type="match status" value="1"/>
</dbReference>
<evidence type="ECO:0000313" key="6">
    <source>
        <dbReference type="Proteomes" id="UP001174839"/>
    </source>
</evidence>
<dbReference type="CDD" id="cd01185">
    <property type="entry name" value="INTN1_C_like"/>
    <property type="match status" value="1"/>
</dbReference>
<evidence type="ECO:0000256" key="1">
    <source>
        <dbReference type="ARBA" id="ARBA00008857"/>
    </source>
</evidence>
<reference evidence="5" key="1">
    <citation type="submission" date="2023-06" db="EMBL/GenBank/DDBJ databases">
        <title>Robiginitalea aurantiacus sp. nov. and Algoriphagus sediminis sp. nov., isolated from coastal sediment.</title>
        <authorList>
            <person name="Zhou Z.Y."/>
            <person name="An J."/>
            <person name="Jia Y.W."/>
            <person name="Du Z.J."/>
        </authorList>
    </citation>
    <scope>NUCLEOTIDE SEQUENCE</scope>
    <source>
        <strain evidence="5">M39</strain>
    </source>
</reference>
<dbReference type="PANTHER" id="PTHR30349:SF64">
    <property type="entry name" value="PROPHAGE INTEGRASE INTD-RELATED"/>
    <property type="match status" value="1"/>
</dbReference>